<dbReference type="STRING" id="999627.SAMN05216236_1099"/>
<keyword evidence="2" id="KW-0732">Signal</keyword>
<gene>
    <name evidence="3" type="ORF">SAMN05216236_1099</name>
</gene>
<dbReference type="InterPro" id="IPR021728">
    <property type="entry name" value="DUF3300"/>
</dbReference>
<dbReference type="eggNOG" id="COG3064">
    <property type="taxonomic scope" value="Bacteria"/>
</dbReference>
<dbReference type="RefSeq" id="WP_051372308.1">
    <property type="nucleotide sequence ID" value="NZ_FPAW01000009.1"/>
</dbReference>
<feature type="chain" id="PRO_5010264258" description="DUF3300 domain-containing protein" evidence="2">
    <location>
        <begin position="23"/>
        <end position="424"/>
    </location>
</feature>
<dbReference type="PANTHER" id="PTHR40269">
    <property type="entry name" value="OUTER MEMBRANE PROTEIN-RELATED"/>
    <property type="match status" value="1"/>
</dbReference>
<dbReference type="Pfam" id="PF11737">
    <property type="entry name" value="DUF3300"/>
    <property type="match status" value="1"/>
</dbReference>
<feature type="compositionally biased region" description="Basic and acidic residues" evidence="1">
    <location>
        <begin position="342"/>
        <end position="360"/>
    </location>
</feature>
<feature type="compositionally biased region" description="Basic and acidic residues" evidence="1">
    <location>
        <begin position="282"/>
        <end position="301"/>
    </location>
</feature>
<dbReference type="Proteomes" id="UP000182466">
    <property type="component" value="Unassembled WGS sequence"/>
</dbReference>
<dbReference type="AlphaFoldDB" id="A0A1I7B8L9"/>
<feature type="compositionally biased region" description="Basic residues" evidence="1">
    <location>
        <begin position="375"/>
        <end position="386"/>
    </location>
</feature>
<keyword evidence="4" id="KW-1185">Reference proteome</keyword>
<feature type="signal peptide" evidence="2">
    <location>
        <begin position="1"/>
        <end position="22"/>
    </location>
</feature>
<dbReference type="OrthoDB" id="197257at2"/>
<proteinExistence type="predicted"/>
<evidence type="ECO:0000256" key="1">
    <source>
        <dbReference type="SAM" id="MobiDB-lite"/>
    </source>
</evidence>
<reference evidence="3 4" key="1">
    <citation type="submission" date="2016-10" db="EMBL/GenBank/DDBJ databases">
        <authorList>
            <person name="de Groot N.N."/>
        </authorList>
    </citation>
    <scope>NUCLEOTIDE SEQUENCE [LARGE SCALE GENOMIC DNA]</scope>
    <source>
        <strain evidence="3 4">CGMCC 1.10959</strain>
    </source>
</reference>
<dbReference type="PANTHER" id="PTHR40269:SF1">
    <property type="entry name" value="OUTER MEMBRANE PROTEIN"/>
    <property type="match status" value="1"/>
</dbReference>
<feature type="region of interest" description="Disordered" evidence="1">
    <location>
        <begin position="272"/>
        <end position="424"/>
    </location>
</feature>
<feature type="compositionally biased region" description="Basic residues" evidence="1">
    <location>
        <begin position="410"/>
        <end position="424"/>
    </location>
</feature>
<organism evidence="3 4">
    <name type="scientific">Sedimentitalea nanhaiensis</name>
    <dbReference type="NCBI Taxonomy" id="999627"/>
    <lineage>
        <taxon>Bacteria</taxon>
        <taxon>Pseudomonadati</taxon>
        <taxon>Pseudomonadota</taxon>
        <taxon>Alphaproteobacteria</taxon>
        <taxon>Rhodobacterales</taxon>
        <taxon>Paracoccaceae</taxon>
        <taxon>Sedimentitalea</taxon>
    </lineage>
</organism>
<protein>
    <recommendedName>
        <fullName evidence="5">DUF3300 domain-containing protein</fullName>
    </recommendedName>
</protein>
<dbReference type="EMBL" id="FPAW01000009">
    <property type="protein sequence ID" value="SFT83505.1"/>
    <property type="molecule type" value="Genomic_DNA"/>
</dbReference>
<evidence type="ECO:0008006" key="5">
    <source>
        <dbReference type="Google" id="ProtNLM"/>
    </source>
</evidence>
<sequence>MPQTFKHLVTAICLAAAPMAVAQSDTPAGGEPGADPTAAQTGADDALLTEAELETLVAPVALYPDTLLIQILVASTYPLDVVKADRLLDANADTEANALQDSIKAEGYDASVEVLATAFPEVIADMADHVEWTETMGDAMVAQSDDVMNAVQVMRQQAIDSGALTSGDAQTVEVSNTNEVIIQPTDPEVVYVPQYDPQVVYQDSNTVGDAVMAGAIAFGTYAVMDAIFDNDDPWNNYWGCHNCGGWGGNPIVRNPNIDLDVDGNINIGNKVNIGDGDGIGWKPDDKRRQDAKDKIANKRGPDGATTLPVNKGDTRGDAMRANLSKKSGAADISRPGGANKLPKVDRPSARPTGTKKDAIAKTRPAAKKPAVNRPAVKKPAAHKQVARKAAPAHRPSAMTKKAPARQARASSHRGKAGGGHRGRR</sequence>
<evidence type="ECO:0000313" key="4">
    <source>
        <dbReference type="Proteomes" id="UP000182466"/>
    </source>
</evidence>
<name>A0A1I7B8L9_9RHOB</name>
<evidence type="ECO:0000256" key="2">
    <source>
        <dbReference type="SAM" id="SignalP"/>
    </source>
</evidence>
<accession>A0A1I7B8L9</accession>
<evidence type="ECO:0000313" key="3">
    <source>
        <dbReference type="EMBL" id="SFT83505.1"/>
    </source>
</evidence>